<accession>A0A9P6FJQ4</accession>
<reference evidence="2" key="1">
    <citation type="journal article" date="2020" name="Fungal Divers.">
        <title>Resolving the Mortierellaceae phylogeny through synthesis of multi-gene phylogenetics and phylogenomics.</title>
        <authorList>
            <person name="Vandepol N."/>
            <person name="Liber J."/>
            <person name="Desiro A."/>
            <person name="Na H."/>
            <person name="Kennedy M."/>
            <person name="Barry K."/>
            <person name="Grigoriev I.V."/>
            <person name="Miller A.N."/>
            <person name="O'Donnell K."/>
            <person name="Stajich J.E."/>
            <person name="Bonito G."/>
        </authorList>
    </citation>
    <scope>NUCLEOTIDE SEQUENCE</scope>
    <source>
        <strain evidence="2">KOD1015</strain>
    </source>
</reference>
<organism evidence="2 3">
    <name type="scientific">Lunasporangiospora selenospora</name>
    <dbReference type="NCBI Taxonomy" id="979761"/>
    <lineage>
        <taxon>Eukaryota</taxon>
        <taxon>Fungi</taxon>
        <taxon>Fungi incertae sedis</taxon>
        <taxon>Mucoromycota</taxon>
        <taxon>Mortierellomycotina</taxon>
        <taxon>Mortierellomycetes</taxon>
        <taxon>Mortierellales</taxon>
        <taxon>Mortierellaceae</taxon>
        <taxon>Lunasporangiospora</taxon>
    </lineage>
</organism>
<keyword evidence="3" id="KW-1185">Reference proteome</keyword>
<sequence length="108" mass="12138">MWRRRFVSRQGREGSTVPTGQVPQVDGYCIECQRFYLPRGLGAGPFEDVAKRPKRNVVVLPIMLMGTLETCIGSKIGGQTRRGGNKLRKEHGRLLPVSMTDEYQTSKT</sequence>
<dbReference type="EMBL" id="JAABOA010005607">
    <property type="protein sequence ID" value="KAF9575394.1"/>
    <property type="molecule type" value="Genomic_DNA"/>
</dbReference>
<name>A0A9P6FJQ4_9FUNG</name>
<dbReference type="AlphaFoldDB" id="A0A9P6FJQ4"/>
<feature type="region of interest" description="Disordered" evidence="1">
    <location>
        <begin position="1"/>
        <end position="20"/>
    </location>
</feature>
<evidence type="ECO:0000313" key="3">
    <source>
        <dbReference type="Proteomes" id="UP000780801"/>
    </source>
</evidence>
<feature type="non-terminal residue" evidence="2">
    <location>
        <position position="108"/>
    </location>
</feature>
<dbReference type="Proteomes" id="UP000780801">
    <property type="component" value="Unassembled WGS sequence"/>
</dbReference>
<proteinExistence type="predicted"/>
<comment type="caution">
    <text evidence="2">The sequence shown here is derived from an EMBL/GenBank/DDBJ whole genome shotgun (WGS) entry which is preliminary data.</text>
</comment>
<protein>
    <submittedName>
        <fullName evidence="2">Uncharacterized protein</fullName>
    </submittedName>
</protein>
<evidence type="ECO:0000256" key="1">
    <source>
        <dbReference type="SAM" id="MobiDB-lite"/>
    </source>
</evidence>
<evidence type="ECO:0000313" key="2">
    <source>
        <dbReference type="EMBL" id="KAF9575394.1"/>
    </source>
</evidence>
<gene>
    <name evidence="2" type="ORF">BGW38_008232</name>
</gene>